<keyword evidence="2" id="KW-1185">Reference proteome</keyword>
<dbReference type="Proteomes" id="UP000094828">
    <property type="component" value="Unassembled WGS sequence"/>
</dbReference>
<accession>A0A1C3EH16</accession>
<organism evidence="1 2">
    <name type="scientific">Planctopirus hydrillae</name>
    <dbReference type="NCBI Taxonomy" id="1841610"/>
    <lineage>
        <taxon>Bacteria</taxon>
        <taxon>Pseudomonadati</taxon>
        <taxon>Planctomycetota</taxon>
        <taxon>Planctomycetia</taxon>
        <taxon>Planctomycetales</taxon>
        <taxon>Planctomycetaceae</taxon>
        <taxon>Planctopirus</taxon>
    </lineage>
</organism>
<dbReference type="AlphaFoldDB" id="A0A1C3EH16"/>
<name>A0A1C3EH16_9PLAN</name>
<gene>
    <name evidence="1" type="ORF">A6X21_19330</name>
</gene>
<protein>
    <submittedName>
        <fullName evidence="1">Uncharacterized protein</fullName>
    </submittedName>
</protein>
<evidence type="ECO:0000313" key="2">
    <source>
        <dbReference type="Proteomes" id="UP000094828"/>
    </source>
</evidence>
<sequence>MTYAKTLRKLLIKVQITPLAQILLISLLGIAAKADGAKSLCVGGASGQGCRPSLLLLVDRLAW</sequence>
<proteinExistence type="predicted"/>
<reference evidence="1 2" key="1">
    <citation type="submission" date="2016-05" db="EMBL/GenBank/DDBJ databases">
        <title>Genomic and physiological characterization of Planctopirus sp. isolated from fresh water lake.</title>
        <authorList>
            <person name="Subhash Y."/>
            <person name="Ramana C."/>
        </authorList>
    </citation>
    <scope>NUCLEOTIDE SEQUENCE [LARGE SCALE GENOMIC DNA]</scope>
    <source>
        <strain evidence="1 2">JC280</strain>
    </source>
</reference>
<dbReference type="STRING" id="1841610.A6X21_19330"/>
<evidence type="ECO:0000313" key="1">
    <source>
        <dbReference type="EMBL" id="ODA32524.1"/>
    </source>
</evidence>
<dbReference type="EMBL" id="LYDR01000063">
    <property type="protein sequence ID" value="ODA32524.1"/>
    <property type="molecule type" value="Genomic_DNA"/>
</dbReference>
<comment type="caution">
    <text evidence="1">The sequence shown here is derived from an EMBL/GenBank/DDBJ whole genome shotgun (WGS) entry which is preliminary data.</text>
</comment>